<evidence type="ECO:0000313" key="2">
    <source>
        <dbReference type="Proteomes" id="UP001359781"/>
    </source>
</evidence>
<organism evidence="1 2">
    <name type="scientific">Corynebacterium mastitidis</name>
    <dbReference type="NCBI Taxonomy" id="161890"/>
    <lineage>
        <taxon>Bacteria</taxon>
        <taxon>Bacillati</taxon>
        <taxon>Actinomycetota</taxon>
        <taxon>Actinomycetes</taxon>
        <taxon>Mycobacteriales</taxon>
        <taxon>Corynebacteriaceae</taxon>
        <taxon>Corynebacterium</taxon>
    </lineage>
</organism>
<dbReference type="EMBL" id="JBAHVJ010000011">
    <property type="protein sequence ID" value="MEJ4100753.1"/>
    <property type="molecule type" value="Genomic_DNA"/>
</dbReference>
<accession>A0ABU8P159</accession>
<reference evidence="1 2" key="1">
    <citation type="submission" date="2024-02" db="EMBL/GenBank/DDBJ databases">
        <title>Whole genome sequencing and characterization of Corynebacterium isolated from the ocular surface of dry eye disease sufferers.</title>
        <authorList>
            <person name="Naqvi M."/>
        </authorList>
    </citation>
    <scope>NUCLEOTIDE SEQUENCE [LARGE SCALE GENOMIC DNA]</scope>
    <source>
        <strain evidence="1 2">PCRF</strain>
    </source>
</reference>
<dbReference type="RefSeq" id="WP_337890895.1">
    <property type="nucleotide sequence ID" value="NZ_JBAHVI010000010.1"/>
</dbReference>
<gene>
    <name evidence="1" type="ORF">V5S96_10360</name>
</gene>
<dbReference type="Proteomes" id="UP001359781">
    <property type="component" value="Unassembled WGS sequence"/>
</dbReference>
<comment type="caution">
    <text evidence="1">The sequence shown here is derived from an EMBL/GenBank/DDBJ whole genome shotgun (WGS) entry which is preliminary data.</text>
</comment>
<evidence type="ECO:0008006" key="3">
    <source>
        <dbReference type="Google" id="ProtNLM"/>
    </source>
</evidence>
<proteinExistence type="predicted"/>
<name>A0ABU8P159_9CORY</name>
<evidence type="ECO:0000313" key="1">
    <source>
        <dbReference type="EMBL" id="MEJ4100753.1"/>
    </source>
</evidence>
<keyword evidence="2" id="KW-1185">Reference proteome</keyword>
<protein>
    <recommendedName>
        <fullName evidence="3">DUF3037 domain-containing protein</fullName>
    </recommendedName>
</protein>
<sequence>MRYTYWTIQAHPDPTLLLSFGVGIILVEESTGDCMVRTVERVSDLPVRTDLGHQIIEALMRVRSLFLRSIERRGGIELSPQDSPTTLANTLVERWNNYLTVDRPRYVSARDIDSAARLVFELYVPPSGTGHRAASGRDLRQRVLDSYRAIPTLDKALHRSPEFFSATRSGRFDLAVVAPDKNPVELSSVFSFTGSDPHGLRTRIEAWNYRVDGLRSEGGFLHTPGGTIPVTENTPIAAIYRAPREERFAEVFRQTQRQWDLINVRPVPHHEVDLHAASVESALLRA</sequence>